<proteinExistence type="predicted"/>
<dbReference type="Proteomes" id="UP000008909">
    <property type="component" value="Unassembled WGS sequence"/>
</dbReference>
<accession>G7YRI7</accession>
<feature type="region of interest" description="Disordered" evidence="1">
    <location>
        <begin position="129"/>
        <end position="170"/>
    </location>
</feature>
<organism evidence="2 3">
    <name type="scientific">Clonorchis sinensis</name>
    <name type="common">Chinese liver fluke</name>
    <dbReference type="NCBI Taxonomy" id="79923"/>
    <lineage>
        <taxon>Eukaryota</taxon>
        <taxon>Metazoa</taxon>
        <taxon>Spiralia</taxon>
        <taxon>Lophotrochozoa</taxon>
        <taxon>Platyhelminthes</taxon>
        <taxon>Trematoda</taxon>
        <taxon>Digenea</taxon>
        <taxon>Opisthorchiida</taxon>
        <taxon>Opisthorchiata</taxon>
        <taxon>Opisthorchiidae</taxon>
        <taxon>Clonorchis</taxon>
    </lineage>
</organism>
<name>G7YRI7_CLOSI</name>
<reference evidence="2" key="1">
    <citation type="journal article" date="2011" name="Genome Biol.">
        <title>The draft genome of the carcinogenic human liver fluke Clonorchis sinensis.</title>
        <authorList>
            <person name="Wang X."/>
            <person name="Chen W."/>
            <person name="Huang Y."/>
            <person name="Sun J."/>
            <person name="Men J."/>
            <person name="Liu H."/>
            <person name="Luo F."/>
            <person name="Guo L."/>
            <person name="Lv X."/>
            <person name="Deng C."/>
            <person name="Zhou C."/>
            <person name="Fan Y."/>
            <person name="Li X."/>
            <person name="Huang L."/>
            <person name="Hu Y."/>
            <person name="Liang C."/>
            <person name="Hu X."/>
            <person name="Xu J."/>
            <person name="Yu X."/>
        </authorList>
    </citation>
    <scope>NUCLEOTIDE SEQUENCE [LARGE SCALE GENOMIC DNA]</scope>
    <source>
        <strain evidence="2">Henan</strain>
    </source>
</reference>
<feature type="compositionally biased region" description="Polar residues" evidence="1">
    <location>
        <begin position="129"/>
        <end position="141"/>
    </location>
</feature>
<keyword evidence="3" id="KW-1185">Reference proteome</keyword>
<gene>
    <name evidence="2" type="ORF">CLF_108343</name>
</gene>
<evidence type="ECO:0000256" key="1">
    <source>
        <dbReference type="SAM" id="MobiDB-lite"/>
    </source>
</evidence>
<dbReference type="AlphaFoldDB" id="G7YRI7"/>
<sequence>MRLVLERDQLQLDELNVVEVACFWAENFLKRAEEQYVSMERDNSRTSIVQVKPMQEENVQDSSENSQIDAVQDVGTPYSSSYMQPVLEDVAMVMGALRLVLLSPNELARLEEEQLEKRIIPMAAGAFRSPNSQRQAGNMSITVEDERSKRKPAMPREGSTRAGILPGCPSLDKGSRETEVGFEPRTFRRLLYGRKIHGLQRFIIAGCEQTSGASETRVPHTVPEIDLLHKHASIICSRLLYGRKIHGLQRFIIAGCEQTSGASETRVPHTVPEIDLLHKHASIISIRRSEIAQRLWYELTDRKVCGSKPIPAARLLLSILRQYLIPRASFGWHDFTHEVTCMNVAEVRRLIVQPTFNPLVMSYSFRTLRLISVAKITYFTTIADAVFMAQAPKYISNWTMAILLLQRSLEVHPRFR</sequence>
<reference key="2">
    <citation type="submission" date="2011-10" db="EMBL/GenBank/DDBJ databases">
        <title>The genome and transcriptome sequence of Clonorchis sinensis provide insights into the carcinogenic liver fluke.</title>
        <authorList>
            <person name="Wang X."/>
            <person name="Huang Y."/>
            <person name="Chen W."/>
            <person name="Liu H."/>
            <person name="Guo L."/>
            <person name="Chen Y."/>
            <person name="Luo F."/>
            <person name="Zhou W."/>
            <person name="Sun J."/>
            <person name="Mao Q."/>
            <person name="Liang P."/>
            <person name="Zhou C."/>
            <person name="Tian Y."/>
            <person name="Men J."/>
            <person name="Lv X."/>
            <person name="Huang L."/>
            <person name="Zhou J."/>
            <person name="Hu Y."/>
            <person name="Li R."/>
            <person name="Zhang F."/>
            <person name="Lei H."/>
            <person name="Li X."/>
            <person name="Hu X."/>
            <person name="Liang C."/>
            <person name="Xu J."/>
            <person name="Wu Z."/>
            <person name="Yu X."/>
        </authorList>
    </citation>
    <scope>NUCLEOTIDE SEQUENCE</scope>
    <source>
        <strain>Henan</strain>
    </source>
</reference>
<evidence type="ECO:0000313" key="2">
    <source>
        <dbReference type="EMBL" id="GAA55567.1"/>
    </source>
</evidence>
<protein>
    <submittedName>
        <fullName evidence="2">Uncharacterized protein</fullName>
    </submittedName>
</protein>
<evidence type="ECO:0000313" key="3">
    <source>
        <dbReference type="Proteomes" id="UP000008909"/>
    </source>
</evidence>
<dbReference type="EMBL" id="DF144039">
    <property type="protein sequence ID" value="GAA55567.1"/>
    <property type="molecule type" value="Genomic_DNA"/>
</dbReference>